<dbReference type="PROSITE" id="PS50206">
    <property type="entry name" value="RHODANESE_3"/>
    <property type="match status" value="1"/>
</dbReference>
<dbReference type="CDD" id="cd01444">
    <property type="entry name" value="GlpE_ST"/>
    <property type="match status" value="1"/>
</dbReference>
<dbReference type="GO" id="GO:0004792">
    <property type="term" value="F:thiosulfate-cyanide sulfurtransferase activity"/>
    <property type="evidence" value="ECO:0007669"/>
    <property type="project" value="InterPro"/>
</dbReference>
<dbReference type="PANTHER" id="PTHR43031">
    <property type="entry name" value="FAD-DEPENDENT OXIDOREDUCTASE"/>
    <property type="match status" value="1"/>
</dbReference>
<dbReference type="InterPro" id="IPR050229">
    <property type="entry name" value="GlpE_sulfurtransferase"/>
</dbReference>
<evidence type="ECO:0000256" key="1">
    <source>
        <dbReference type="ARBA" id="ARBA00022490"/>
    </source>
</evidence>
<dbReference type="SMART" id="SM00450">
    <property type="entry name" value="RHOD"/>
    <property type="match status" value="1"/>
</dbReference>
<keyword evidence="1" id="KW-0963">Cytoplasm</keyword>
<dbReference type="AlphaFoldDB" id="A0A382CPG7"/>
<dbReference type="SUPFAM" id="SSF52821">
    <property type="entry name" value="Rhodanese/Cell cycle control phosphatase"/>
    <property type="match status" value="1"/>
</dbReference>
<name>A0A382CPG7_9ZZZZ</name>
<dbReference type="EMBL" id="UINC01035542">
    <property type="protein sequence ID" value="SVB28108.1"/>
    <property type="molecule type" value="Genomic_DNA"/>
</dbReference>
<dbReference type="PANTHER" id="PTHR43031:SF6">
    <property type="entry name" value="THIOSULFATE SULFURTRANSFERASE GLPE"/>
    <property type="match status" value="1"/>
</dbReference>
<gene>
    <name evidence="4" type="ORF">METZ01_LOCUS180962</name>
</gene>
<evidence type="ECO:0000256" key="2">
    <source>
        <dbReference type="ARBA" id="ARBA00022679"/>
    </source>
</evidence>
<dbReference type="InterPro" id="IPR023695">
    <property type="entry name" value="Thiosulf_sulfurTrfase"/>
</dbReference>
<evidence type="ECO:0000259" key="3">
    <source>
        <dbReference type="PROSITE" id="PS50206"/>
    </source>
</evidence>
<sequence length="105" mass="12199">MENEMVTYKTINITEARDFIKTGKVILADIRDRESYMQSHIPDAVHLTEDNLEEFKKNTDPDELIIMYCYHGNNSVGAAQYFANMGYRNVYTLNGGFSEYSKHNF</sequence>
<dbReference type="NCBIfam" id="NF001195">
    <property type="entry name" value="PRK00162.1"/>
    <property type="match status" value="1"/>
</dbReference>
<dbReference type="Gene3D" id="3.40.250.10">
    <property type="entry name" value="Rhodanese-like domain"/>
    <property type="match status" value="1"/>
</dbReference>
<keyword evidence="2" id="KW-0808">Transferase</keyword>
<proteinExistence type="predicted"/>
<organism evidence="4">
    <name type="scientific">marine metagenome</name>
    <dbReference type="NCBI Taxonomy" id="408172"/>
    <lineage>
        <taxon>unclassified sequences</taxon>
        <taxon>metagenomes</taxon>
        <taxon>ecological metagenomes</taxon>
    </lineage>
</organism>
<reference evidence="4" key="1">
    <citation type="submission" date="2018-05" db="EMBL/GenBank/DDBJ databases">
        <authorList>
            <person name="Lanie J.A."/>
            <person name="Ng W.-L."/>
            <person name="Kazmierczak K.M."/>
            <person name="Andrzejewski T.M."/>
            <person name="Davidsen T.M."/>
            <person name="Wayne K.J."/>
            <person name="Tettelin H."/>
            <person name="Glass J.I."/>
            <person name="Rusch D."/>
            <person name="Podicherti R."/>
            <person name="Tsui H.-C.T."/>
            <person name="Winkler M.E."/>
        </authorList>
    </citation>
    <scope>NUCLEOTIDE SEQUENCE</scope>
</reference>
<evidence type="ECO:0000313" key="4">
    <source>
        <dbReference type="EMBL" id="SVB28108.1"/>
    </source>
</evidence>
<feature type="domain" description="Rhodanese" evidence="3">
    <location>
        <begin position="21"/>
        <end position="104"/>
    </location>
</feature>
<dbReference type="Pfam" id="PF00581">
    <property type="entry name" value="Rhodanese"/>
    <property type="match status" value="1"/>
</dbReference>
<protein>
    <recommendedName>
        <fullName evidence="3">Rhodanese domain-containing protein</fullName>
    </recommendedName>
</protein>
<dbReference type="GO" id="GO:0005737">
    <property type="term" value="C:cytoplasm"/>
    <property type="evidence" value="ECO:0007669"/>
    <property type="project" value="InterPro"/>
</dbReference>
<accession>A0A382CPG7</accession>
<dbReference type="InterPro" id="IPR036873">
    <property type="entry name" value="Rhodanese-like_dom_sf"/>
</dbReference>
<dbReference type="InterPro" id="IPR001763">
    <property type="entry name" value="Rhodanese-like_dom"/>
</dbReference>